<dbReference type="Proteomes" id="UP000001025">
    <property type="component" value="Chromosome"/>
</dbReference>
<dbReference type="AlphaFoldDB" id="Q7UG15"/>
<dbReference type="KEGG" id="rba:RB8195"/>
<reference evidence="1 2" key="1">
    <citation type="journal article" date="2003" name="Proc. Natl. Acad. Sci. U.S.A.">
        <title>Complete genome sequence of the marine planctomycete Pirellula sp. strain 1.</title>
        <authorList>
            <person name="Gloeckner F.O."/>
            <person name="Kube M."/>
            <person name="Bauer M."/>
            <person name="Teeling H."/>
            <person name="Lombardot T."/>
            <person name="Ludwig W."/>
            <person name="Gade D."/>
            <person name="Beck A."/>
            <person name="Borzym K."/>
            <person name="Heitmann K."/>
            <person name="Rabus R."/>
            <person name="Schlesner H."/>
            <person name="Amann R."/>
            <person name="Reinhardt R."/>
        </authorList>
    </citation>
    <scope>NUCLEOTIDE SEQUENCE [LARGE SCALE GENOMIC DNA]</scope>
    <source>
        <strain evidence="2">DSM 10527 / NCIMB 13988 / SH1</strain>
    </source>
</reference>
<sequence>MWFFSACCFGNRVGLAGYKKSGPLLLAAHFCLAHESKGAGERVFARRMQSGATSCLRILLTLRLLLRVQLRIRPTFPRPSCRRCCYCFQSRIRVVRRASRAFRRSASRFSSIHPIVRTKSIQNEQLHSLR</sequence>
<dbReference type="EnsemblBacteria" id="CAD78514">
    <property type="protein sequence ID" value="CAD78514"/>
    <property type="gene ID" value="RB8195"/>
</dbReference>
<dbReference type="HOGENOM" id="CLU_1936438_0_0_0"/>
<keyword evidence="2" id="KW-1185">Reference proteome</keyword>
<proteinExistence type="predicted"/>
<protein>
    <submittedName>
        <fullName evidence="1">Uncharacterized protein</fullName>
    </submittedName>
</protein>
<dbReference type="EMBL" id="BX294147">
    <property type="protein sequence ID" value="CAD78514.1"/>
    <property type="molecule type" value="Genomic_DNA"/>
</dbReference>
<name>Q7UG15_RHOBA</name>
<organism evidence="1 2">
    <name type="scientific">Rhodopirellula baltica (strain DSM 10527 / NCIMB 13988 / SH1)</name>
    <dbReference type="NCBI Taxonomy" id="243090"/>
    <lineage>
        <taxon>Bacteria</taxon>
        <taxon>Pseudomonadati</taxon>
        <taxon>Planctomycetota</taxon>
        <taxon>Planctomycetia</taxon>
        <taxon>Pirellulales</taxon>
        <taxon>Pirellulaceae</taxon>
        <taxon>Rhodopirellula</taxon>
    </lineage>
</organism>
<dbReference type="InParanoid" id="Q7UG15"/>
<gene>
    <name evidence="1" type="ordered locus">RB8195</name>
</gene>
<evidence type="ECO:0000313" key="2">
    <source>
        <dbReference type="Proteomes" id="UP000001025"/>
    </source>
</evidence>
<accession>Q7UG15</accession>
<evidence type="ECO:0000313" key="1">
    <source>
        <dbReference type="EMBL" id="CAD78514.1"/>
    </source>
</evidence>